<name>A0A2P2QJ94_RHIMU</name>
<proteinExistence type="predicted"/>
<accession>A0A2P2QJ94</accession>
<dbReference type="AlphaFoldDB" id="A0A2P2QJ94"/>
<protein>
    <submittedName>
        <fullName evidence="1">Uncharacterized protein</fullName>
    </submittedName>
</protein>
<dbReference type="EMBL" id="GGEC01086569">
    <property type="protein sequence ID" value="MBX67053.1"/>
    <property type="molecule type" value="Transcribed_RNA"/>
</dbReference>
<reference evidence="1" key="1">
    <citation type="submission" date="2018-02" db="EMBL/GenBank/DDBJ databases">
        <title>Rhizophora mucronata_Transcriptome.</title>
        <authorList>
            <person name="Meera S.P."/>
            <person name="Sreeshan A."/>
            <person name="Augustine A."/>
        </authorList>
    </citation>
    <scope>NUCLEOTIDE SEQUENCE</scope>
    <source>
        <tissue evidence="1">Leaf</tissue>
    </source>
</reference>
<organism evidence="1">
    <name type="scientific">Rhizophora mucronata</name>
    <name type="common">Asiatic mangrove</name>
    <dbReference type="NCBI Taxonomy" id="61149"/>
    <lineage>
        <taxon>Eukaryota</taxon>
        <taxon>Viridiplantae</taxon>
        <taxon>Streptophyta</taxon>
        <taxon>Embryophyta</taxon>
        <taxon>Tracheophyta</taxon>
        <taxon>Spermatophyta</taxon>
        <taxon>Magnoliopsida</taxon>
        <taxon>eudicotyledons</taxon>
        <taxon>Gunneridae</taxon>
        <taxon>Pentapetalae</taxon>
        <taxon>rosids</taxon>
        <taxon>fabids</taxon>
        <taxon>Malpighiales</taxon>
        <taxon>Rhizophoraceae</taxon>
        <taxon>Rhizophora</taxon>
    </lineage>
</organism>
<evidence type="ECO:0000313" key="1">
    <source>
        <dbReference type="EMBL" id="MBX67053.1"/>
    </source>
</evidence>
<sequence>MALQIGSNKPFQQQNIDAMLTASD</sequence>